<dbReference type="Proteomes" id="UP000187891">
    <property type="component" value="Unassembled WGS sequence"/>
</dbReference>
<keyword evidence="6" id="KW-0969">Cilium</keyword>
<evidence type="ECO:0000256" key="3">
    <source>
        <dbReference type="ARBA" id="ARBA00023143"/>
    </source>
</evidence>
<dbReference type="EMBL" id="FMUE01000014">
    <property type="protein sequence ID" value="SCX34054.1"/>
    <property type="molecule type" value="Genomic_DNA"/>
</dbReference>
<evidence type="ECO:0000313" key="6">
    <source>
        <dbReference type="EMBL" id="SCX34054.1"/>
    </source>
</evidence>
<organism evidence="6 7">
    <name type="scientific">Agrobacterium rosae</name>
    <dbReference type="NCBI Taxonomy" id="1972867"/>
    <lineage>
        <taxon>Bacteria</taxon>
        <taxon>Pseudomonadati</taxon>
        <taxon>Pseudomonadota</taxon>
        <taxon>Alphaproteobacteria</taxon>
        <taxon>Hyphomicrobiales</taxon>
        <taxon>Rhizobiaceae</taxon>
        <taxon>Rhizobium/Agrobacterium group</taxon>
        <taxon>Agrobacterium</taxon>
    </lineage>
</organism>
<dbReference type="AlphaFoldDB" id="A0A1R3U0A6"/>
<dbReference type="STRING" id="1907666.DSM25559_4356"/>
<dbReference type="InterPro" id="IPR001029">
    <property type="entry name" value="Flagellin_N"/>
</dbReference>
<evidence type="ECO:0000259" key="5">
    <source>
        <dbReference type="Pfam" id="PF00669"/>
    </source>
</evidence>
<dbReference type="GO" id="GO:0009288">
    <property type="term" value="C:bacterial-type flagellum"/>
    <property type="evidence" value="ECO:0007669"/>
    <property type="project" value="UniProtKB-SubCell"/>
</dbReference>
<keyword evidence="6" id="KW-0282">Flagellum</keyword>
<dbReference type="GO" id="GO:0005198">
    <property type="term" value="F:structural molecule activity"/>
    <property type="evidence" value="ECO:0007669"/>
    <property type="project" value="InterPro"/>
</dbReference>
<keyword evidence="3" id="KW-0975">Bacterial flagellum</keyword>
<dbReference type="RefSeq" id="WP_077122387.1">
    <property type="nucleotide sequence ID" value="NZ_FMUE01000014.1"/>
</dbReference>
<name>A0A1R3U0A6_9HYPH</name>
<sequence>MTSILTNTSAATALQTLRTVSGALEKTRAETSSGFRVEAASDGVAYRSIATTMRSDSKALSAVHDAFGLTAANVDVAYAGMEGAVDLVSEFKAALVLAKEPSVDREKIDARLAVASAVFQPDAALSTNANRTGTRNRSASSSGDA</sequence>
<feature type="region of interest" description="Disordered" evidence="4">
    <location>
        <begin position="125"/>
        <end position="145"/>
    </location>
</feature>
<comment type="subcellular location">
    <subcellularLocation>
        <location evidence="1">Bacterial flagellum</location>
    </subcellularLocation>
</comment>
<dbReference type="Pfam" id="PF00669">
    <property type="entry name" value="Flagellin_N"/>
    <property type="match status" value="1"/>
</dbReference>
<evidence type="ECO:0000256" key="1">
    <source>
        <dbReference type="ARBA" id="ARBA00004365"/>
    </source>
</evidence>
<gene>
    <name evidence="6" type="primary">fliC_5</name>
    <name evidence="6" type="ORF">DSM25559_4356</name>
</gene>
<feature type="domain" description="Flagellin N-terminal" evidence="5">
    <location>
        <begin position="4"/>
        <end position="106"/>
    </location>
</feature>
<dbReference type="SUPFAM" id="SSF64518">
    <property type="entry name" value="Phase 1 flagellin"/>
    <property type="match status" value="1"/>
</dbReference>
<protein>
    <submittedName>
        <fullName evidence="6">Flagellin</fullName>
    </submittedName>
</protein>
<evidence type="ECO:0000256" key="4">
    <source>
        <dbReference type="SAM" id="MobiDB-lite"/>
    </source>
</evidence>
<evidence type="ECO:0000256" key="2">
    <source>
        <dbReference type="ARBA" id="ARBA00005709"/>
    </source>
</evidence>
<comment type="similarity">
    <text evidence="2">Belongs to the bacterial flagellin family.</text>
</comment>
<keyword evidence="6" id="KW-0966">Cell projection</keyword>
<reference evidence="7" key="1">
    <citation type="submission" date="2016-10" db="EMBL/GenBank/DDBJ databases">
        <authorList>
            <person name="Wibberg D."/>
        </authorList>
    </citation>
    <scope>NUCLEOTIDE SEQUENCE [LARGE SCALE GENOMIC DNA]</scope>
</reference>
<proteinExistence type="inferred from homology"/>
<accession>A0A1R3U0A6</accession>
<evidence type="ECO:0000313" key="7">
    <source>
        <dbReference type="Proteomes" id="UP000187891"/>
    </source>
</evidence>